<dbReference type="EnsemblBacteria" id="ACK41799">
    <property type="protein sequence ID" value="ACK41799"/>
    <property type="gene ID" value="Dtur_0506"/>
</dbReference>
<dbReference type="Proteomes" id="UP000007719">
    <property type="component" value="Chromosome"/>
</dbReference>
<organism evidence="9 10">
    <name type="scientific">Dictyoglomus turgidum (strain DSM 6724 / Z-1310)</name>
    <dbReference type="NCBI Taxonomy" id="515635"/>
    <lineage>
        <taxon>Bacteria</taxon>
        <taxon>Pseudomonadati</taxon>
        <taxon>Dictyoglomota</taxon>
        <taxon>Dictyoglomia</taxon>
        <taxon>Dictyoglomales</taxon>
        <taxon>Dictyoglomaceae</taxon>
        <taxon>Dictyoglomus</taxon>
    </lineage>
</organism>
<accession>B8E216</accession>
<dbReference type="PROSITE" id="PS50928">
    <property type="entry name" value="ABC_TM1"/>
    <property type="match status" value="1"/>
</dbReference>
<dbReference type="OrthoDB" id="9787837at2"/>
<evidence type="ECO:0000256" key="6">
    <source>
        <dbReference type="ARBA" id="ARBA00023136"/>
    </source>
</evidence>
<dbReference type="Pfam" id="PF00528">
    <property type="entry name" value="BPD_transp_1"/>
    <property type="match status" value="1"/>
</dbReference>
<keyword evidence="3" id="KW-1003">Cell membrane</keyword>
<keyword evidence="10" id="KW-1185">Reference proteome</keyword>
<dbReference type="InterPro" id="IPR000515">
    <property type="entry name" value="MetI-like"/>
</dbReference>
<dbReference type="HOGENOM" id="CLU_016047_1_1_0"/>
<feature type="domain" description="ABC transmembrane type-1" evidence="8">
    <location>
        <begin position="68"/>
        <end position="257"/>
    </location>
</feature>
<dbReference type="EMBL" id="CP001251">
    <property type="protein sequence ID" value="ACK41799.1"/>
    <property type="molecule type" value="Genomic_DNA"/>
</dbReference>
<gene>
    <name evidence="9" type="ordered locus">Dtur_0506</name>
</gene>
<comment type="similarity">
    <text evidence="7">Belongs to the binding-protein-dependent transport system permease family.</text>
</comment>
<feature type="transmembrane region" description="Helical" evidence="7">
    <location>
        <begin position="74"/>
        <end position="93"/>
    </location>
</feature>
<protein>
    <submittedName>
        <fullName evidence="9">Binding-protein-dependent transport systems inner membrane component</fullName>
    </submittedName>
</protein>
<feature type="transmembrane region" description="Helical" evidence="7">
    <location>
        <begin position="12"/>
        <end position="31"/>
    </location>
</feature>
<evidence type="ECO:0000259" key="8">
    <source>
        <dbReference type="PROSITE" id="PS50928"/>
    </source>
</evidence>
<dbReference type="STRING" id="515635.Dtur_0506"/>
<evidence type="ECO:0000256" key="7">
    <source>
        <dbReference type="RuleBase" id="RU363032"/>
    </source>
</evidence>
<evidence type="ECO:0000256" key="2">
    <source>
        <dbReference type="ARBA" id="ARBA00022448"/>
    </source>
</evidence>
<dbReference type="SUPFAM" id="SSF161098">
    <property type="entry name" value="MetI-like"/>
    <property type="match status" value="1"/>
</dbReference>
<evidence type="ECO:0000256" key="4">
    <source>
        <dbReference type="ARBA" id="ARBA00022692"/>
    </source>
</evidence>
<name>B8E216_DICTD</name>
<dbReference type="PANTHER" id="PTHR43744:SF2">
    <property type="entry name" value="ARABINOOLIGOSACCHARIDES TRANSPORT SYSTEM PERMEASE PROTEIN ARAQ"/>
    <property type="match status" value="1"/>
</dbReference>
<dbReference type="eggNOG" id="COG0395">
    <property type="taxonomic scope" value="Bacteria"/>
</dbReference>
<keyword evidence="6 7" id="KW-0472">Membrane</keyword>
<dbReference type="PATRIC" id="fig|515635.4.peg.537"/>
<evidence type="ECO:0000313" key="10">
    <source>
        <dbReference type="Proteomes" id="UP000007719"/>
    </source>
</evidence>
<dbReference type="InParanoid" id="B8E216"/>
<dbReference type="FunCoup" id="B8E216">
    <property type="interactions" value="77"/>
</dbReference>
<evidence type="ECO:0000256" key="1">
    <source>
        <dbReference type="ARBA" id="ARBA00004651"/>
    </source>
</evidence>
<evidence type="ECO:0000256" key="5">
    <source>
        <dbReference type="ARBA" id="ARBA00022989"/>
    </source>
</evidence>
<feature type="transmembrane region" description="Helical" evidence="7">
    <location>
        <begin position="178"/>
        <end position="200"/>
    </location>
</feature>
<dbReference type="CDD" id="cd06261">
    <property type="entry name" value="TM_PBP2"/>
    <property type="match status" value="1"/>
</dbReference>
<sequence length="271" mass="30695">MKRLKTSTIFTYLFLIIVSFISLFPFIWMIIGTTNKSVDILRGKFTFGNNLLENFQNLLASYNLGKILINSLKISLIVTVGALLISSLAAYGFEIYASNIREKIYSIILGTLMIPFAALMVPLFKLMTSFNLIDSHWGVILPMLSSVFLIFFFRQNFKMYPKEIIMAARVDGANELQIFFSIVFPSMRSAYAAGAIWAFMNSWNSYLWPLVILQSEEKKTMTLLISTLASGYTPDFGVIMTAVVIATLPMIIVFFTLQNYFIQSILGSMKQ</sequence>
<dbReference type="AlphaFoldDB" id="B8E216"/>
<dbReference type="Gene3D" id="1.10.3720.10">
    <property type="entry name" value="MetI-like"/>
    <property type="match status" value="1"/>
</dbReference>
<evidence type="ECO:0000256" key="3">
    <source>
        <dbReference type="ARBA" id="ARBA00022475"/>
    </source>
</evidence>
<dbReference type="GO" id="GO:0005886">
    <property type="term" value="C:plasma membrane"/>
    <property type="evidence" value="ECO:0007669"/>
    <property type="project" value="UniProtKB-SubCell"/>
</dbReference>
<reference evidence="10" key="1">
    <citation type="journal article" date="2016" name="Front. Microbiol.">
        <title>The complete genome sequence of hyperthermophile Dictyoglomus turgidum DSM 6724 reveals a specialized carbohydrate fermentor.</title>
        <authorList>
            <person name="Brumm P.J."/>
            <person name="Gowda K."/>
            <person name="Robb F.T."/>
            <person name="Mead D.A."/>
        </authorList>
    </citation>
    <scope>NUCLEOTIDE SEQUENCE [LARGE SCALE GENOMIC DNA]</scope>
    <source>
        <strain evidence="10">DSM 6724 / Z-1310</strain>
    </source>
</reference>
<comment type="subcellular location">
    <subcellularLocation>
        <location evidence="1 7">Cell membrane</location>
        <topology evidence="1 7">Multi-pass membrane protein</topology>
    </subcellularLocation>
</comment>
<feature type="transmembrane region" description="Helical" evidence="7">
    <location>
        <begin position="236"/>
        <end position="262"/>
    </location>
</feature>
<dbReference type="InterPro" id="IPR035906">
    <property type="entry name" value="MetI-like_sf"/>
</dbReference>
<keyword evidence="2 7" id="KW-0813">Transport</keyword>
<proteinExistence type="inferred from homology"/>
<evidence type="ECO:0000313" key="9">
    <source>
        <dbReference type="EMBL" id="ACK41799.1"/>
    </source>
</evidence>
<dbReference type="RefSeq" id="WP_012582884.1">
    <property type="nucleotide sequence ID" value="NC_011661.1"/>
</dbReference>
<keyword evidence="4 7" id="KW-0812">Transmembrane</keyword>
<dbReference type="PANTHER" id="PTHR43744">
    <property type="entry name" value="ABC TRANSPORTER PERMEASE PROTEIN MG189-RELATED-RELATED"/>
    <property type="match status" value="1"/>
</dbReference>
<feature type="transmembrane region" description="Helical" evidence="7">
    <location>
        <begin position="105"/>
        <end position="124"/>
    </location>
</feature>
<dbReference type="GO" id="GO:0022857">
    <property type="term" value="F:transmembrane transporter activity"/>
    <property type="evidence" value="ECO:0000318"/>
    <property type="project" value="GO_Central"/>
</dbReference>
<dbReference type="GO" id="GO:0016020">
    <property type="term" value="C:membrane"/>
    <property type="evidence" value="ECO:0000318"/>
    <property type="project" value="GO_Central"/>
</dbReference>
<dbReference type="KEGG" id="dtu:Dtur_0506"/>
<feature type="transmembrane region" description="Helical" evidence="7">
    <location>
        <begin position="136"/>
        <end position="157"/>
    </location>
</feature>
<keyword evidence="5 7" id="KW-1133">Transmembrane helix</keyword>